<dbReference type="EMBL" id="LT670849">
    <property type="protein sequence ID" value="SHN82232.1"/>
    <property type="molecule type" value="Genomic_DNA"/>
</dbReference>
<keyword evidence="1" id="KW-1133">Transmembrane helix</keyword>
<reference evidence="3" key="1">
    <citation type="submission" date="2016-11" db="EMBL/GenBank/DDBJ databases">
        <authorList>
            <person name="Varghese N."/>
            <person name="Submissions S."/>
        </authorList>
    </citation>
    <scope>NUCLEOTIDE SEQUENCE [LARGE SCALE GENOMIC DNA]</scope>
    <source>
        <strain evidence="3">GAS401</strain>
    </source>
</reference>
<evidence type="ECO:0000256" key="1">
    <source>
        <dbReference type="SAM" id="Phobius"/>
    </source>
</evidence>
<name>A0A1M7UGV8_9BRAD</name>
<feature type="transmembrane region" description="Helical" evidence="1">
    <location>
        <begin position="20"/>
        <end position="41"/>
    </location>
</feature>
<keyword evidence="1" id="KW-0472">Membrane</keyword>
<dbReference type="AlphaFoldDB" id="A0A1M7UGV8"/>
<gene>
    <name evidence="2" type="ORF">SAMN05444170_5050</name>
</gene>
<keyword evidence="1" id="KW-0812">Transmembrane</keyword>
<accession>A0A1M7UGV8</accession>
<organism evidence="2 3">
    <name type="scientific">Bradyrhizobium erythrophlei</name>
    <dbReference type="NCBI Taxonomy" id="1437360"/>
    <lineage>
        <taxon>Bacteria</taxon>
        <taxon>Pseudomonadati</taxon>
        <taxon>Pseudomonadota</taxon>
        <taxon>Alphaproteobacteria</taxon>
        <taxon>Hyphomicrobiales</taxon>
        <taxon>Nitrobacteraceae</taxon>
        <taxon>Bradyrhizobium</taxon>
    </lineage>
</organism>
<dbReference type="Proteomes" id="UP000184096">
    <property type="component" value="Chromosome I"/>
</dbReference>
<proteinExistence type="predicted"/>
<keyword evidence="3" id="KW-1185">Reference proteome</keyword>
<sequence length="60" mass="6297">MNFVPSTSFPQSQVKTLPFSATAALSFVAFLLVIAIVIFLASKAPGMSPDELASRLSALP</sequence>
<protein>
    <submittedName>
        <fullName evidence="2">Uncharacterized protein</fullName>
    </submittedName>
</protein>
<evidence type="ECO:0000313" key="3">
    <source>
        <dbReference type="Proteomes" id="UP000184096"/>
    </source>
</evidence>
<evidence type="ECO:0000313" key="2">
    <source>
        <dbReference type="EMBL" id="SHN82232.1"/>
    </source>
</evidence>